<comment type="caution">
    <text evidence="3">The sequence shown here is derived from an EMBL/GenBank/DDBJ whole genome shotgun (WGS) entry which is preliminary data.</text>
</comment>
<dbReference type="RefSeq" id="WP_072879664.1">
    <property type="nucleotide sequence ID" value="NZ_FOKU01000011.1"/>
</dbReference>
<dbReference type="EMBL" id="FOKU01000011">
    <property type="protein sequence ID" value="SFC46502.1"/>
    <property type="molecule type" value="Genomic_DNA"/>
</dbReference>
<name>A0A1M6W3Q2_9FLAO</name>
<dbReference type="InterPro" id="IPR005302">
    <property type="entry name" value="MoCF_Sase_C"/>
</dbReference>
<dbReference type="PANTHER" id="PTHR30212">
    <property type="entry name" value="PROTEIN YIIM"/>
    <property type="match status" value="1"/>
</dbReference>
<gene>
    <name evidence="2" type="ORF">SAMN04487891_111160</name>
    <name evidence="3" type="ORF">SAMN05216293_2148</name>
</gene>
<sequence>MKIISTNIGHPTKIIWNGKETTTGIYKFPVQEPLFLDVEDVRGDTVADRKVHGGEYKACYLFSSDHYPYWQEKYPDLDWNWGMFGENLTVEGLDESKIKIGSIYRLGSALVQISQPREPCYKLGIRFGDQDILKAFIDHGWPGTYLRILETGRVTVGDRMELVEESKNPLTTQQFYQLLFSKEKDKILLQWAIDNEALPPGKRERLRKWA</sequence>
<dbReference type="InterPro" id="IPR011037">
    <property type="entry name" value="Pyrv_Knase-like_insert_dom_sf"/>
</dbReference>
<accession>A0A1M6W3Q2</accession>
<dbReference type="GO" id="GO:0003824">
    <property type="term" value="F:catalytic activity"/>
    <property type="evidence" value="ECO:0007669"/>
    <property type="project" value="InterPro"/>
</dbReference>
<evidence type="ECO:0000259" key="1">
    <source>
        <dbReference type="PROSITE" id="PS51340"/>
    </source>
</evidence>
<evidence type="ECO:0000313" key="5">
    <source>
        <dbReference type="Proteomes" id="UP000198940"/>
    </source>
</evidence>
<dbReference type="Proteomes" id="UP000198940">
    <property type="component" value="Unassembled WGS sequence"/>
</dbReference>
<feature type="domain" description="MOSC" evidence="1">
    <location>
        <begin position="28"/>
        <end position="163"/>
    </location>
</feature>
<dbReference type="PROSITE" id="PS51340">
    <property type="entry name" value="MOSC"/>
    <property type="match status" value="1"/>
</dbReference>
<evidence type="ECO:0000313" key="3">
    <source>
        <dbReference type="EMBL" id="SHK88309.1"/>
    </source>
</evidence>
<dbReference type="InterPro" id="IPR052353">
    <property type="entry name" value="Benzoxazolinone_Detox_Enz"/>
</dbReference>
<dbReference type="GO" id="GO:0030170">
    <property type="term" value="F:pyridoxal phosphate binding"/>
    <property type="evidence" value="ECO:0007669"/>
    <property type="project" value="InterPro"/>
</dbReference>
<dbReference type="STRING" id="1055723.SAMN05216293_2148"/>
<evidence type="ECO:0000313" key="4">
    <source>
        <dbReference type="Proteomes" id="UP000184031"/>
    </source>
</evidence>
<dbReference type="Gene3D" id="2.40.33.20">
    <property type="entry name" value="PK beta-barrel domain-like"/>
    <property type="match status" value="1"/>
</dbReference>
<reference evidence="3 4" key="1">
    <citation type="submission" date="2016-11" db="EMBL/GenBank/DDBJ databases">
        <authorList>
            <person name="Varghese N."/>
            <person name="Submissions S."/>
        </authorList>
    </citation>
    <scope>NUCLEOTIDE SEQUENCE [LARGE SCALE GENOMIC DNA]</scope>
    <source>
        <strain evidence="3 4">CGMCC 1.12174</strain>
        <strain evidence="2 5">DSM 26351</strain>
    </source>
</reference>
<keyword evidence="5" id="KW-1185">Reference proteome</keyword>
<dbReference type="SUPFAM" id="SSF50800">
    <property type="entry name" value="PK beta-barrel domain-like"/>
    <property type="match status" value="1"/>
</dbReference>
<dbReference type="OrthoDB" id="9786134at2"/>
<dbReference type="GO" id="GO:0030151">
    <property type="term" value="F:molybdenum ion binding"/>
    <property type="evidence" value="ECO:0007669"/>
    <property type="project" value="InterPro"/>
</dbReference>
<dbReference type="PANTHER" id="PTHR30212:SF2">
    <property type="entry name" value="PROTEIN YIIM"/>
    <property type="match status" value="1"/>
</dbReference>
<proteinExistence type="predicted"/>
<dbReference type="AlphaFoldDB" id="A0A1M6W3Q2"/>
<dbReference type="Proteomes" id="UP000184031">
    <property type="component" value="Unassembled WGS sequence"/>
</dbReference>
<protein>
    <submittedName>
        <fullName evidence="3">MOSC domain-containing protein YiiM</fullName>
    </submittedName>
</protein>
<dbReference type="Pfam" id="PF03473">
    <property type="entry name" value="MOSC"/>
    <property type="match status" value="1"/>
</dbReference>
<organism evidence="3 4">
    <name type="scientific">Flagellimonas taeanensis</name>
    <dbReference type="NCBI Taxonomy" id="1005926"/>
    <lineage>
        <taxon>Bacteria</taxon>
        <taxon>Pseudomonadati</taxon>
        <taxon>Bacteroidota</taxon>
        <taxon>Flavobacteriia</taxon>
        <taxon>Flavobacteriales</taxon>
        <taxon>Flavobacteriaceae</taxon>
        <taxon>Flagellimonas</taxon>
    </lineage>
</organism>
<dbReference type="EMBL" id="FRAT01000005">
    <property type="protein sequence ID" value="SHK88309.1"/>
    <property type="molecule type" value="Genomic_DNA"/>
</dbReference>
<evidence type="ECO:0000313" key="2">
    <source>
        <dbReference type="EMBL" id="SFC46502.1"/>
    </source>
</evidence>